<protein>
    <submittedName>
        <fullName evidence="1">Uncharacterized protein</fullName>
    </submittedName>
</protein>
<accession>A0AAD5MN40</accession>
<dbReference type="Proteomes" id="UP001196413">
    <property type="component" value="Unassembled WGS sequence"/>
</dbReference>
<keyword evidence="2" id="KW-1185">Reference proteome</keyword>
<sequence length="100" mass="11230">MIEAAIELAERGSSRRASRNFCYSRPSATVVCRYGTFTLLMKGSKCNNKPMKMPYLQHLSNEIESIAGCRTGSLLAKSHNILQYNTDEEQIDHAPKGTYK</sequence>
<name>A0AAD5MN40_PARTN</name>
<gene>
    <name evidence="1" type="ORF">KIN20_020791</name>
</gene>
<evidence type="ECO:0000313" key="1">
    <source>
        <dbReference type="EMBL" id="KAJ1361517.1"/>
    </source>
</evidence>
<dbReference type="AlphaFoldDB" id="A0AAD5MN40"/>
<evidence type="ECO:0000313" key="2">
    <source>
        <dbReference type="Proteomes" id="UP001196413"/>
    </source>
</evidence>
<comment type="caution">
    <text evidence="1">The sequence shown here is derived from an EMBL/GenBank/DDBJ whole genome shotgun (WGS) entry which is preliminary data.</text>
</comment>
<proteinExistence type="predicted"/>
<reference evidence="1" key="1">
    <citation type="submission" date="2021-06" db="EMBL/GenBank/DDBJ databases">
        <title>Parelaphostrongylus tenuis whole genome reference sequence.</title>
        <authorList>
            <person name="Garwood T.J."/>
            <person name="Larsen P.A."/>
            <person name="Fountain-Jones N.M."/>
            <person name="Garbe J.R."/>
            <person name="Macchietto M.G."/>
            <person name="Kania S.A."/>
            <person name="Gerhold R.W."/>
            <person name="Richards J.E."/>
            <person name="Wolf T.M."/>
        </authorList>
    </citation>
    <scope>NUCLEOTIDE SEQUENCE</scope>
    <source>
        <strain evidence="1">MNPRO001-30</strain>
        <tissue evidence="1">Meninges</tissue>
    </source>
</reference>
<dbReference type="EMBL" id="JAHQIW010004221">
    <property type="protein sequence ID" value="KAJ1361517.1"/>
    <property type="molecule type" value="Genomic_DNA"/>
</dbReference>
<organism evidence="1 2">
    <name type="scientific">Parelaphostrongylus tenuis</name>
    <name type="common">Meningeal worm</name>
    <dbReference type="NCBI Taxonomy" id="148309"/>
    <lineage>
        <taxon>Eukaryota</taxon>
        <taxon>Metazoa</taxon>
        <taxon>Ecdysozoa</taxon>
        <taxon>Nematoda</taxon>
        <taxon>Chromadorea</taxon>
        <taxon>Rhabditida</taxon>
        <taxon>Rhabditina</taxon>
        <taxon>Rhabditomorpha</taxon>
        <taxon>Strongyloidea</taxon>
        <taxon>Metastrongylidae</taxon>
        <taxon>Parelaphostrongylus</taxon>
    </lineage>
</organism>